<name>A0ABV2XLN0_9ACTN</name>
<dbReference type="Proteomes" id="UP001550603">
    <property type="component" value="Unassembled WGS sequence"/>
</dbReference>
<dbReference type="EMBL" id="JBEYBN010000001">
    <property type="protein sequence ID" value="MEU2264897.1"/>
    <property type="molecule type" value="Genomic_DNA"/>
</dbReference>
<dbReference type="RefSeq" id="WP_359784190.1">
    <property type="nucleotide sequence ID" value="NZ_JBEYBN010000001.1"/>
</dbReference>
<proteinExistence type="predicted"/>
<evidence type="ECO:0000313" key="2">
    <source>
        <dbReference type="Proteomes" id="UP001550603"/>
    </source>
</evidence>
<comment type="caution">
    <text evidence="1">The sequence shown here is derived from an EMBL/GenBank/DDBJ whole genome shotgun (WGS) entry which is preliminary data.</text>
</comment>
<protein>
    <submittedName>
        <fullName evidence="1">Uncharacterized protein</fullName>
    </submittedName>
</protein>
<evidence type="ECO:0000313" key="1">
    <source>
        <dbReference type="EMBL" id="MEU2264897.1"/>
    </source>
</evidence>
<accession>A0ABV2XLN0</accession>
<gene>
    <name evidence="1" type="ORF">ABZ568_00285</name>
</gene>
<organism evidence="1 2">
    <name type="scientific">Streptomyces olindensis</name>
    <dbReference type="NCBI Taxonomy" id="358823"/>
    <lineage>
        <taxon>Bacteria</taxon>
        <taxon>Bacillati</taxon>
        <taxon>Actinomycetota</taxon>
        <taxon>Actinomycetes</taxon>
        <taxon>Kitasatosporales</taxon>
        <taxon>Streptomycetaceae</taxon>
        <taxon>Streptomyces</taxon>
    </lineage>
</organism>
<reference evidence="1 2" key="1">
    <citation type="submission" date="2024-06" db="EMBL/GenBank/DDBJ databases">
        <title>The Natural Products Discovery Center: Release of the First 8490 Sequenced Strains for Exploring Actinobacteria Biosynthetic Diversity.</title>
        <authorList>
            <person name="Kalkreuter E."/>
            <person name="Kautsar S.A."/>
            <person name="Yang D."/>
            <person name="Bader C.D."/>
            <person name="Teijaro C.N."/>
            <person name="Fluegel L."/>
            <person name="Davis C.M."/>
            <person name="Simpson J.R."/>
            <person name="Lauterbach L."/>
            <person name="Steele A.D."/>
            <person name="Gui C."/>
            <person name="Meng S."/>
            <person name="Li G."/>
            <person name="Viehrig K."/>
            <person name="Ye F."/>
            <person name="Su P."/>
            <person name="Kiefer A.F."/>
            <person name="Nichols A."/>
            <person name="Cepeda A.J."/>
            <person name="Yan W."/>
            <person name="Fan B."/>
            <person name="Jiang Y."/>
            <person name="Adhikari A."/>
            <person name="Zheng C.-J."/>
            <person name="Schuster L."/>
            <person name="Cowan T.M."/>
            <person name="Smanski M.J."/>
            <person name="Chevrette M.G."/>
            <person name="De Carvalho L.P.S."/>
            <person name="Shen B."/>
        </authorList>
    </citation>
    <scope>NUCLEOTIDE SEQUENCE [LARGE SCALE GENOMIC DNA]</scope>
    <source>
        <strain evidence="1 2">NPDC019583</strain>
    </source>
</reference>
<sequence length="133" mass="14472">MDAKQGTTLDVPAVERLCRRALYDLAPHDPGELAALVEQLEGHVRDLAPRTAQIVPRLRDNAASAARTTLRHADEVLDARAPRADAAARLHDLAVVARSLVTIVDMADKWSKPEQAEAGRHLTLVAAHEPPEE</sequence>
<keyword evidence="2" id="KW-1185">Reference proteome</keyword>